<evidence type="ECO:0000256" key="2">
    <source>
        <dbReference type="SAM" id="SignalP"/>
    </source>
</evidence>
<feature type="compositionally biased region" description="Basic and acidic residues" evidence="1">
    <location>
        <begin position="496"/>
        <end position="507"/>
    </location>
</feature>
<feature type="region of interest" description="Disordered" evidence="1">
    <location>
        <begin position="172"/>
        <end position="264"/>
    </location>
</feature>
<dbReference type="EMBL" id="NWUJ01000011">
    <property type="protein sequence ID" value="PFH32347.1"/>
    <property type="molecule type" value="Genomic_DNA"/>
</dbReference>
<reference evidence="3 4" key="1">
    <citation type="submission" date="2017-09" db="EMBL/GenBank/DDBJ databases">
        <title>Genome sequencing of Besnoitia besnoiti strain Bb-Ger1.</title>
        <authorList>
            <person name="Schares G."/>
            <person name="Venepally P."/>
            <person name="Lorenzi H.A."/>
        </authorList>
    </citation>
    <scope>NUCLEOTIDE SEQUENCE [LARGE SCALE GENOMIC DNA]</scope>
    <source>
        <strain evidence="3 4">Bb-Ger1</strain>
    </source>
</reference>
<gene>
    <name evidence="3" type="ORF">BESB_016650</name>
</gene>
<feature type="region of interest" description="Disordered" evidence="1">
    <location>
        <begin position="19"/>
        <end position="51"/>
    </location>
</feature>
<feature type="compositionally biased region" description="Polar residues" evidence="1">
    <location>
        <begin position="1107"/>
        <end position="1120"/>
    </location>
</feature>
<keyword evidence="2" id="KW-0732">Signal</keyword>
<accession>A0A2A9M9S5</accession>
<feature type="region of interest" description="Disordered" evidence="1">
    <location>
        <begin position="1081"/>
        <end position="1120"/>
    </location>
</feature>
<dbReference type="KEGG" id="bbes:BESB_016650"/>
<feature type="compositionally biased region" description="Basic and acidic residues" evidence="1">
    <location>
        <begin position="1082"/>
        <end position="1092"/>
    </location>
</feature>
<feature type="compositionally biased region" description="Basic and acidic residues" evidence="1">
    <location>
        <begin position="198"/>
        <end position="215"/>
    </location>
</feature>
<feature type="chain" id="PRO_5013264722" evidence="2">
    <location>
        <begin position="23"/>
        <end position="1146"/>
    </location>
</feature>
<evidence type="ECO:0000313" key="4">
    <source>
        <dbReference type="Proteomes" id="UP000224006"/>
    </source>
</evidence>
<name>A0A2A9M9S5_BESBE</name>
<feature type="signal peptide" evidence="2">
    <location>
        <begin position="1"/>
        <end position="22"/>
    </location>
</feature>
<evidence type="ECO:0000313" key="3">
    <source>
        <dbReference type="EMBL" id="PFH32347.1"/>
    </source>
</evidence>
<protein>
    <submittedName>
        <fullName evidence="3">Uncharacterized protein</fullName>
    </submittedName>
</protein>
<feature type="region of interest" description="Disordered" evidence="1">
    <location>
        <begin position="713"/>
        <end position="761"/>
    </location>
</feature>
<feature type="compositionally biased region" description="Pro residues" evidence="1">
    <location>
        <begin position="26"/>
        <end position="38"/>
    </location>
</feature>
<dbReference type="VEuPathDB" id="ToxoDB:BESB_016650"/>
<keyword evidence="4" id="KW-1185">Reference proteome</keyword>
<sequence>MLSTFSSLASFVFAPVLSTSDARDPSPSPPPSPPPCPSPRRGSAARRRRYSSCRQFSLTRPCVSRAHARSSARGGAVECPSVPAVASSPQGHEEPTGECCSDGIAAGAGCGRPAPRQGQWRDEGEQEDETVLTDSLEAEVARCPHVSADAVVSIWETPLCARVQGDVVAEGSRSYSHSFLRPSCGAGTDRGEGAYPRRAGENGGDKAGGSDRLHYLESPGADGEASGDGGPARRTAGGRASPLSSPFVPGRPSPSSSASAFPPPLPSSPSFFLSAAARQASTALPAPPSVHVGMRDQRSHLEVFASEAFQLESEADRREEGDEERDGDGGRSALSTFITGVLWGRDAAGAGDADAGREGRRRRGAGTRGGAANILGAFPCLCLPLEDVISTVATAERAALLASLLCVSRRTQLVAVRRSRLRGIEVRSFVLENSYFFDALAGHLFSLPEGERPPLQLLRIVNYRNEDLHDTLSPLELDRVRKAEAQLMHQMQMEQAAREEETARTDEGTVASQGRREGAARIRAGWPGGSGAPGACGVESGTREREREGDSRSGERGQRREGVTEVRAATGVESSEASQARLVEVRRRHSRQKHRRDSSQRNFYTDGAERLMQGETRRMSIGVRSPLVPPSVPLSSAPSRCVSSPCTVSAAPGAASAGSLGCFAPEEAGPARGISDRFQASADCRPHTDGAPVSSCASTACGAEGAGVVTAAISEDGGSPESSNVKRSERNSHRPSTSPSPAISSPCYAQGSVDASNPGASSIGRGNAALPSFAYSRRRPSRLSSTASLSAAPSRASPASPCEAAFALGIPSFVSKSLAVVPRPVQRHVRSLLSHFPRLRTIELLFSPQKKFFSSPAHAVAFVAPFSVFVEAFGFELRPIEFHAVTRACLGCTDAECETRDETLLRPGFDDEEDCSPCGRSFCGDPDARGVFFSERYQKTQDLSSRQVADSAWNPVRELLPPGSNRPSSEAPEFVEICGGHRLQRSKILCVRCDEEDIGSVLAARLCSEYKAKQERYAKLLTAKPESALRKERRGGVDAAESVARQRRGVTEKRAAAHGDLVECIEDEERGCGNAYRFVNDQGERHESRGSEVRPQGGGSHKERAETTMQSQRRGSPVRTNSLGFPILGFVVRDVILSRVRDEEEE</sequence>
<dbReference type="RefSeq" id="XP_029216356.1">
    <property type="nucleotide sequence ID" value="XM_029360380.1"/>
</dbReference>
<feature type="region of interest" description="Disordered" evidence="1">
    <location>
        <begin position="308"/>
        <end position="333"/>
    </location>
</feature>
<dbReference type="AlphaFoldDB" id="A0A2A9M9S5"/>
<feature type="region of interest" description="Disordered" evidence="1">
    <location>
        <begin position="1032"/>
        <end position="1051"/>
    </location>
</feature>
<feature type="compositionally biased region" description="Basic and acidic residues" evidence="1">
    <location>
        <begin position="541"/>
        <end position="564"/>
    </location>
</feature>
<feature type="compositionally biased region" description="Basic residues" evidence="1">
    <location>
        <begin position="586"/>
        <end position="596"/>
    </location>
</feature>
<comment type="caution">
    <text evidence="3">The sequence shown here is derived from an EMBL/GenBank/DDBJ whole genome shotgun (WGS) entry which is preliminary data.</text>
</comment>
<organism evidence="3 4">
    <name type="scientific">Besnoitia besnoiti</name>
    <name type="common">Apicomplexan protozoan</name>
    <dbReference type="NCBI Taxonomy" id="94643"/>
    <lineage>
        <taxon>Eukaryota</taxon>
        <taxon>Sar</taxon>
        <taxon>Alveolata</taxon>
        <taxon>Apicomplexa</taxon>
        <taxon>Conoidasida</taxon>
        <taxon>Coccidia</taxon>
        <taxon>Eucoccidiorida</taxon>
        <taxon>Eimeriorina</taxon>
        <taxon>Sarcocystidae</taxon>
        <taxon>Besnoitia</taxon>
    </lineage>
</organism>
<dbReference type="Proteomes" id="UP000224006">
    <property type="component" value="Chromosome X"/>
</dbReference>
<dbReference type="OrthoDB" id="334021at2759"/>
<feature type="compositionally biased region" description="Low complexity" evidence="1">
    <location>
        <begin position="735"/>
        <end position="746"/>
    </location>
</feature>
<feature type="region of interest" description="Disordered" evidence="1">
    <location>
        <begin position="110"/>
        <end position="129"/>
    </location>
</feature>
<evidence type="ECO:0000256" key="1">
    <source>
        <dbReference type="SAM" id="MobiDB-lite"/>
    </source>
</evidence>
<feature type="region of interest" description="Disordered" evidence="1">
    <location>
        <begin position="491"/>
        <end position="624"/>
    </location>
</feature>
<proteinExistence type="predicted"/>
<dbReference type="GeneID" id="40306726"/>